<organism evidence="8 9">
    <name type="scientific">Parapedobacter indicus</name>
    <dbReference type="NCBI Taxonomy" id="1477437"/>
    <lineage>
        <taxon>Bacteria</taxon>
        <taxon>Pseudomonadati</taxon>
        <taxon>Bacteroidota</taxon>
        <taxon>Sphingobacteriia</taxon>
        <taxon>Sphingobacteriales</taxon>
        <taxon>Sphingobacteriaceae</taxon>
        <taxon>Parapedobacter</taxon>
    </lineage>
</organism>
<evidence type="ECO:0000259" key="6">
    <source>
        <dbReference type="Pfam" id="PF07980"/>
    </source>
</evidence>
<feature type="domain" description="RagB/SusD" evidence="6">
    <location>
        <begin position="360"/>
        <end position="494"/>
    </location>
</feature>
<sequence>MKHHKYSILLLSLFTLGSCHNMLDVEPHTFSSGENYYENEGQFLRAVNGAYGSLQELYTVDHFFPMTEMVADNTNYQFDASDRGAQQREEIDEFLITPTNNYVTRTWDMLYRNIQQVNVIIDRIEPVEFSDESLKARYRGEAQFLRAMQYFHLVRLFGGVPLVVHEVEDPEGAFSEGRASVEAVYEQILADVNAAIASLPESYSGGDIGRATKGAALTLLGEVHMTLHNYGDAADAFEQVLNLGYDLLPNYADNFDPAFKNNAESIFAIQFDAGLQTEASNFIFMFGPRNAKDELIGFSGNLGGSNIPTPSIYRAYEDGDVRRDASITMFSDASNADFEESKAFDGDIPFIGKYYHPPFLEDGRADENWPVYRYSHVLLMLAEALNETGGDPYPYINAVRERAGLDPLSGLGEDAFREAVAHEQRVELAFENHRWYQLLRTGKAVEVMTEHGIEEKERLNRLSSASYMIDPHKLLFPIPAREIRLNGFEQNPGW</sequence>
<dbReference type="Pfam" id="PF14322">
    <property type="entry name" value="SusD-like_3"/>
    <property type="match status" value="1"/>
</dbReference>
<dbReference type="Proteomes" id="UP000198670">
    <property type="component" value="Unassembled WGS sequence"/>
</dbReference>
<evidence type="ECO:0000313" key="8">
    <source>
        <dbReference type="EMBL" id="SFI08448.1"/>
    </source>
</evidence>
<comment type="similarity">
    <text evidence="2">Belongs to the SusD family.</text>
</comment>
<dbReference type="OrthoDB" id="993981at2"/>
<keyword evidence="5" id="KW-0998">Cell outer membrane</keyword>
<evidence type="ECO:0000256" key="4">
    <source>
        <dbReference type="ARBA" id="ARBA00023136"/>
    </source>
</evidence>
<evidence type="ECO:0000256" key="2">
    <source>
        <dbReference type="ARBA" id="ARBA00006275"/>
    </source>
</evidence>
<dbReference type="STRING" id="1477437.SAMN05444682_102246"/>
<name>A0A1I3FB37_9SPHI</name>
<dbReference type="SUPFAM" id="SSF48452">
    <property type="entry name" value="TPR-like"/>
    <property type="match status" value="1"/>
</dbReference>
<dbReference type="Pfam" id="PF07980">
    <property type="entry name" value="SusD_RagB"/>
    <property type="match status" value="1"/>
</dbReference>
<dbReference type="EMBL" id="FOQO01000002">
    <property type="protein sequence ID" value="SFI08448.1"/>
    <property type="molecule type" value="Genomic_DNA"/>
</dbReference>
<dbReference type="RefSeq" id="WP_090624949.1">
    <property type="nucleotide sequence ID" value="NZ_FOQO01000002.1"/>
</dbReference>
<evidence type="ECO:0000256" key="1">
    <source>
        <dbReference type="ARBA" id="ARBA00004442"/>
    </source>
</evidence>
<comment type="subcellular location">
    <subcellularLocation>
        <location evidence="1">Cell outer membrane</location>
    </subcellularLocation>
</comment>
<gene>
    <name evidence="8" type="ORF">SAMN05444682_102246</name>
</gene>
<dbReference type="InterPro" id="IPR011990">
    <property type="entry name" value="TPR-like_helical_dom_sf"/>
</dbReference>
<dbReference type="InterPro" id="IPR033985">
    <property type="entry name" value="SusD-like_N"/>
</dbReference>
<evidence type="ECO:0000313" key="9">
    <source>
        <dbReference type="Proteomes" id="UP000198670"/>
    </source>
</evidence>
<dbReference type="AlphaFoldDB" id="A0A1I3FB37"/>
<evidence type="ECO:0000259" key="7">
    <source>
        <dbReference type="Pfam" id="PF14322"/>
    </source>
</evidence>
<dbReference type="GO" id="GO:0009279">
    <property type="term" value="C:cell outer membrane"/>
    <property type="evidence" value="ECO:0007669"/>
    <property type="project" value="UniProtKB-SubCell"/>
</dbReference>
<feature type="domain" description="SusD-like N-terminal" evidence="7">
    <location>
        <begin position="92"/>
        <end position="222"/>
    </location>
</feature>
<dbReference type="CDD" id="cd08977">
    <property type="entry name" value="SusD"/>
    <property type="match status" value="1"/>
</dbReference>
<dbReference type="PROSITE" id="PS51257">
    <property type="entry name" value="PROKAR_LIPOPROTEIN"/>
    <property type="match status" value="1"/>
</dbReference>
<reference evidence="8 9" key="1">
    <citation type="submission" date="2016-10" db="EMBL/GenBank/DDBJ databases">
        <authorList>
            <person name="de Groot N.N."/>
        </authorList>
    </citation>
    <scope>NUCLEOTIDE SEQUENCE [LARGE SCALE GENOMIC DNA]</scope>
    <source>
        <strain evidence="8 9">RK1</strain>
    </source>
</reference>
<keyword evidence="4" id="KW-0472">Membrane</keyword>
<protein>
    <submittedName>
        <fullName evidence="8">Starch-binding associating with outer membrane</fullName>
    </submittedName>
</protein>
<dbReference type="InterPro" id="IPR012944">
    <property type="entry name" value="SusD_RagB_dom"/>
</dbReference>
<dbReference type="Gene3D" id="1.25.40.390">
    <property type="match status" value="1"/>
</dbReference>
<evidence type="ECO:0000256" key="3">
    <source>
        <dbReference type="ARBA" id="ARBA00022729"/>
    </source>
</evidence>
<proteinExistence type="inferred from homology"/>
<keyword evidence="9" id="KW-1185">Reference proteome</keyword>
<evidence type="ECO:0000256" key="5">
    <source>
        <dbReference type="ARBA" id="ARBA00023237"/>
    </source>
</evidence>
<accession>A0A1I3FB37</accession>
<keyword evidence="3" id="KW-0732">Signal</keyword>